<comment type="caution">
    <text evidence="2">The sequence shown here is derived from an EMBL/GenBank/DDBJ whole genome shotgun (WGS) entry which is preliminary data.</text>
</comment>
<sequence>MAVERPLRHPIPNRGNAFGEDQGIPFSEEIMADELPINWKEPSLPEYYGTTDPQEHLSYFENVALLHCYTT</sequence>
<feature type="non-terminal residue" evidence="2">
    <location>
        <position position="71"/>
    </location>
</feature>
<protein>
    <submittedName>
        <fullName evidence="2">Uncharacterized protein</fullName>
    </submittedName>
</protein>
<accession>A0AAW2UTX6</accession>
<dbReference type="AlphaFoldDB" id="A0AAW2UTX6"/>
<proteinExistence type="predicted"/>
<evidence type="ECO:0000256" key="1">
    <source>
        <dbReference type="SAM" id="MobiDB-lite"/>
    </source>
</evidence>
<feature type="region of interest" description="Disordered" evidence="1">
    <location>
        <begin position="1"/>
        <end position="22"/>
    </location>
</feature>
<reference evidence="2" key="2">
    <citation type="journal article" date="2024" name="Plant">
        <title>Genomic evolution and insights into agronomic trait innovations of Sesamum species.</title>
        <authorList>
            <person name="Miao H."/>
            <person name="Wang L."/>
            <person name="Qu L."/>
            <person name="Liu H."/>
            <person name="Sun Y."/>
            <person name="Le M."/>
            <person name="Wang Q."/>
            <person name="Wei S."/>
            <person name="Zheng Y."/>
            <person name="Lin W."/>
            <person name="Duan Y."/>
            <person name="Cao H."/>
            <person name="Xiong S."/>
            <person name="Wang X."/>
            <person name="Wei L."/>
            <person name="Li C."/>
            <person name="Ma Q."/>
            <person name="Ju M."/>
            <person name="Zhao R."/>
            <person name="Li G."/>
            <person name="Mu C."/>
            <person name="Tian Q."/>
            <person name="Mei H."/>
            <person name="Zhang T."/>
            <person name="Gao T."/>
            <person name="Zhang H."/>
        </authorList>
    </citation>
    <scope>NUCLEOTIDE SEQUENCE</scope>
    <source>
        <strain evidence="2">G02</strain>
    </source>
</reference>
<reference evidence="2" key="1">
    <citation type="submission" date="2020-06" db="EMBL/GenBank/DDBJ databases">
        <authorList>
            <person name="Li T."/>
            <person name="Hu X."/>
            <person name="Zhang T."/>
            <person name="Song X."/>
            <person name="Zhang H."/>
            <person name="Dai N."/>
            <person name="Sheng W."/>
            <person name="Hou X."/>
            <person name="Wei L."/>
        </authorList>
    </citation>
    <scope>NUCLEOTIDE SEQUENCE</scope>
    <source>
        <strain evidence="2">G02</strain>
        <tissue evidence="2">Leaf</tissue>
    </source>
</reference>
<evidence type="ECO:0000313" key="2">
    <source>
        <dbReference type="EMBL" id="KAL0418811.1"/>
    </source>
</evidence>
<gene>
    <name evidence="2" type="ORF">Sradi_1294600</name>
</gene>
<name>A0AAW2UTX6_SESRA</name>
<organism evidence="2">
    <name type="scientific">Sesamum radiatum</name>
    <name type="common">Black benniseed</name>
    <dbReference type="NCBI Taxonomy" id="300843"/>
    <lineage>
        <taxon>Eukaryota</taxon>
        <taxon>Viridiplantae</taxon>
        <taxon>Streptophyta</taxon>
        <taxon>Embryophyta</taxon>
        <taxon>Tracheophyta</taxon>
        <taxon>Spermatophyta</taxon>
        <taxon>Magnoliopsida</taxon>
        <taxon>eudicotyledons</taxon>
        <taxon>Gunneridae</taxon>
        <taxon>Pentapetalae</taxon>
        <taxon>asterids</taxon>
        <taxon>lamiids</taxon>
        <taxon>Lamiales</taxon>
        <taxon>Pedaliaceae</taxon>
        <taxon>Sesamum</taxon>
    </lineage>
</organism>
<dbReference type="EMBL" id="JACGWJ010000005">
    <property type="protein sequence ID" value="KAL0418811.1"/>
    <property type="molecule type" value="Genomic_DNA"/>
</dbReference>